<dbReference type="Pfam" id="PF03597">
    <property type="entry name" value="FixS"/>
    <property type="match status" value="1"/>
</dbReference>
<dbReference type="PANTHER" id="PTHR41532:SF1">
    <property type="entry name" value="FIXS PROTEIN"/>
    <property type="match status" value="1"/>
</dbReference>
<dbReference type="EMBL" id="SACY01000001">
    <property type="protein sequence ID" value="RVU26580.1"/>
    <property type="molecule type" value="Genomic_DNA"/>
</dbReference>
<evidence type="ECO:0000256" key="1">
    <source>
        <dbReference type="SAM" id="Phobius"/>
    </source>
</evidence>
<dbReference type="NCBIfam" id="TIGR00847">
    <property type="entry name" value="ccoS"/>
    <property type="match status" value="1"/>
</dbReference>
<keyword evidence="1" id="KW-1133">Transmembrane helix</keyword>
<dbReference type="OrthoDB" id="9802763at2"/>
<keyword evidence="1" id="KW-0812">Transmembrane</keyword>
<protein>
    <submittedName>
        <fullName evidence="2">Cbb3-type cytochrome oxidase assembly protein CcoS</fullName>
    </submittedName>
</protein>
<dbReference type="Proteomes" id="UP000282832">
    <property type="component" value="Unassembled WGS sequence"/>
</dbReference>
<feature type="transmembrane region" description="Helical" evidence="1">
    <location>
        <begin position="6"/>
        <end position="26"/>
    </location>
</feature>
<dbReference type="InterPro" id="IPR004714">
    <property type="entry name" value="Cyt_oxidase_maturation_cbb3"/>
</dbReference>
<sequence>MDIIYVLISVSFVLALGFLGAFIWSVKSGQQNDLVTPGMRILMDEIKSDSEKK</sequence>
<dbReference type="RefSeq" id="WP_127802132.1">
    <property type="nucleotide sequence ID" value="NZ_SACY01000001.1"/>
</dbReference>
<proteinExistence type="predicted"/>
<dbReference type="AlphaFoldDB" id="A0A437PWG0"/>
<evidence type="ECO:0000313" key="3">
    <source>
        <dbReference type="Proteomes" id="UP000282832"/>
    </source>
</evidence>
<keyword evidence="3" id="KW-1185">Reference proteome</keyword>
<accession>A0A437PWG0</accession>
<dbReference type="PANTHER" id="PTHR41532">
    <property type="entry name" value="FIXS PROTEIN"/>
    <property type="match status" value="1"/>
</dbReference>
<gene>
    <name evidence="2" type="primary">ccoS</name>
    <name evidence="2" type="ORF">EOJ36_00885</name>
</gene>
<name>A0A437PWG0_9BACT</name>
<evidence type="ECO:0000313" key="2">
    <source>
        <dbReference type="EMBL" id="RVU26580.1"/>
    </source>
</evidence>
<comment type="caution">
    <text evidence="2">The sequence shown here is derived from an EMBL/GenBank/DDBJ whole genome shotgun (WGS) entry which is preliminary data.</text>
</comment>
<reference evidence="2 3" key="1">
    <citation type="submission" date="2019-01" db="EMBL/GenBank/DDBJ databases">
        <authorList>
            <person name="Chen W.-M."/>
        </authorList>
    </citation>
    <scope>NUCLEOTIDE SEQUENCE [LARGE SCALE GENOMIC DNA]</scope>
    <source>
        <strain evidence="2 3">FSY-15</strain>
    </source>
</reference>
<keyword evidence="1" id="KW-0472">Membrane</keyword>
<organism evidence="2 3">
    <name type="scientific">Sandaracinomonas limnophila</name>
    <dbReference type="NCBI Taxonomy" id="1862386"/>
    <lineage>
        <taxon>Bacteria</taxon>
        <taxon>Pseudomonadati</taxon>
        <taxon>Bacteroidota</taxon>
        <taxon>Cytophagia</taxon>
        <taxon>Cytophagales</taxon>
        <taxon>Flectobacillaceae</taxon>
        <taxon>Sandaracinomonas</taxon>
    </lineage>
</organism>